<evidence type="ECO:0000313" key="3">
    <source>
        <dbReference type="Proteomes" id="UP000066376"/>
    </source>
</evidence>
<gene>
    <name evidence="2" type="ORF">SAMN02910297_00516</name>
    <name evidence="1" type="ORF">YLM1_0773</name>
</gene>
<dbReference type="PATRIC" id="fig|294671.3.peg.806"/>
<evidence type="ECO:0000313" key="2">
    <source>
        <dbReference type="EMBL" id="SFL30129.1"/>
    </source>
</evidence>
<keyword evidence="3" id="KW-1185">Reference proteome</keyword>
<reference evidence="4" key="3">
    <citation type="submission" date="2016-10" db="EMBL/GenBank/DDBJ databases">
        <authorList>
            <person name="Varghese N."/>
        </authorList>
    </citation>
    <scope>NUCLEOTIDE SEQUENCE [LARGE SCALE GENOMIC DNA]</scope>
    <source>
        <strain evidence="4">DSM 16632</strain>
    </source>
</reference>
<dbReference type="GeneID" id="28489069"/>
<dbReference type="STRING" id="294671.YLM1_0773"/>
<dbReference type="RefSeq" id="WP_067146488.1">
    <property type="nucleotide sequence ID" value="NZ_CP014265.1"/>
</dbReference>
<dbReference type="EMBL" id="FOTL01000005">
    <property type="protein sequence ID" value="SFL30129.1"/>
    <property type="molecule type" value="Genomic_DNA"/>
</dbReference>
<protein>
    <submittedName>
        <fullName evidence="1">Uncharacterized protein</fullName>
    </submittedName>
</protein>
<accession>A0A126QYV0</accession>
<dbReference type="KEGG" id="mol:YLM1_0773"/>
<dbReference type="CDD" id="cd04301">
    <property type="entry name" value="NAT_SF"/>
    <property type="match status" value="1"/>
</dbReference>
<dbReference type="EMBL" id="CP014265">
    <property type="protein sequence ID" value="AMK15330.1"/>
    <property type="molecule type" value="Genomic_DNA"/>
</dbReference>
<dbReference type="OrthoDB" id="81755at2157"/>
<evidence type="ECO:0000313" key="1">
    <source>
        <dbReference type="EMBL" id="AMK15330.1"/>
    </source>
</evidence>
<dbReference type="AlphaFoldDB" id="A0A126QYV0"/>
<sequence>MDKEDFIINEDNSQKIYLSEKSIAIIDILEKEYPYIYDSLNEEDLLLKSYDCSLFKELVFENKVVGFVSYDFSREFFTVALNNIYVLPKFRGNRLFLDELERVMLEHSKPSIIEPNRLIVELLIKYGFAKKIRNNIVASAIEFIIPPNQVISNKNQDLEEEVSTHFYDLNICSSIHILDYDNSHIVYNTPLNYDIIHYNCLENRYEANDSYFNEINQYFIENIDYINETISNLENQLKLKNYNLDEVIGPEEYFSDYMESLIDDAHLNHIKALKIKNQIKKEFEEGLISNESLLIRLNYLSKEKKEPFTKSHSETCPYCNMPMDSHDKFCHYCGINFDFKKYFY</sequence>
<reference evidence="3" key="2">
    <citation type="submission" date="2016-02" db="EMBL/GenBank/DDBJ databases">
        <title>The draft genome sequence of the rumen methanogen Methanobrevibacter olleyae YLM1.</title>
        <authorList>
            <consortium name="New Zealand Agricultural Greenhouse Gas Research Centre/Pastoral Greenhouse Gas Research Consortium"/>
            <person name="Kelly W.J."/>
            <person name="Li D."/>
            <person name="Lambie S.C."/>
            <person name="Attwood G.T."/>
            <person name="Altermann E."/>
            <person name="Leahy S.C."/>
        </authorList>
    </citation>
    <scope>NUCLEOTIDE SEQUENCE [LARGE SCALE GENOMIC DNA]</scope>
    <source>
        <strain evidence="3">YLM1</strain>
    </source>
</reference>
<reference evidence="1 3" key="1">
    <citation type="journal article" date="2016" name="Genome Announc.">
        <title>Draft Genome Sequence of the Rumen Methanogen Methanobrevibacter olleyae YLM1.</title>
        <authorList>
            <person name="Kelly W.J."/>
            <person name="Li D."/>
            <person name="Lambie S.C."/>
            <person name="Cox F."/>
            <person name="Attwood G.T."/>
            <person name="Altermann E."/>
            <person name="Leahy S.C."/>
        </authorList>
    </citation>
    <scope>NUCLEOTIDE SEQUENCE [LARGE SCALE GENOMIC DNA]</scope>
    <source>
        <strain evidence="1 3">YLM1</strain>
    </source>
</reference>
<organism evidence="1 3">
    <name type="scientific">Methanobrevibacter olleyae</name>
    <dbReference type="NCBI Taxonomy" id="294671"/>
    <lineage>
        <taxon>Archaea</taxon>
        <taxon>Methanobacteriati</taxon>
        <taxon>Methanobacteriota</taxon>
        <taxon>Methanomada group</taxon>
        <taxon>Methanobacteria</taxon>
        <taxon>Methanobacteriales</taxon>
        <taxon>Methanobacteriaceae</taxon>
        <taxon>Methanobrevibacter</taxon>
    </lineage>
</organism>
<evidence type="ECO:0000313" key="4">
    <source>
        <dbReference type="Proteomes" id="UP000183442"/>
    </source>
</evidence>
<proteinExistence type="predicted"/>
<reference evidence="2" key="4">
    <citation type="submission" date="2016-10" db="EMBL/GenBank/DDBJ databases">
        <authorList>
            <person name="de Groot N.N."/>
        </authorList>
    </citation>
    <scope>NUCLEOTIDE SEQUENCE [LARGE SCALE GENOMIC DNA]</scope>
    <source>
        <strain evidence="2">DSM 16632</strain>
    </source>
</reference>
<dbReference type="Proteomes" id="UP000183442">
    <property type="component" value="Unassembled WGS sequence"/>
</dbReference>
<name>A0A126QYV0_METOL</name>
<dbReference type="Proteomes" id="UP000066376">
    <property type="component" value="Chromosome"/>
</dbReference>